<keyword evidence="2" id="KW-0238">DNA-binding</keyword>
<evidence type="ECO:0000313" key="7">
    <source>
        <dbReference type="Proteomes" id="UP000054466"/>
    </source>
</evidence>
<dbReference type="InterPro" id="IPR001138">
    <property type="entry name" value="Zn2Cys6_DnaBD"/>
</dbReference>
<dbReference type="GeneID" id="27342575"/>
<proteinExistence type="predicted"/>
<keyword evidence="1" id="KW-0805">Transcription regulation</keyword>
<dbReference type="InterPro" id="IPR053157">
    <property type="entry name" value="Sterol_Uptake_Regulator"/>
</dbReference>
<organism evidence="6 7">
    <name type="scientific">Cladophialophora immunda</name>
    <dbReference type="NCBI Taxonomy" id="569365"/>
    <lineage>
        <taxon>Eukaryota</taxon>
        <taxon>Fungi</taxon>
        <taxon>Dikarya</taxon>
        <taxon>Ascomycota</taxon>
        <taxon>Pezizomycotina</taxon>
        <taxon>Eurotiomycetes</taxon>
        <taxon>Chaetothyriomycetidae</taxon>
        <taxon>Chaetothyriales</taxon>
        <taxon>Herpotrichiellaceae</taxon>
        <taxon>Cladophialophora</taxon>
    </lineage>
</organism>
<sequence>MVHAGQGRFQILSFREGQTSDSRLQNYKSRRPHRKSQKGCLICKRRRIKCDEQSPTCQNCIKHGARCSYTVALSPRVDRDIRTTVQTDWFPHTDSTLFSYFITVVMETMVPLSSWTTAAQKVVSIALDEPLAMHSVLAAAGCHFRYHVKSPRGRCLSETYHTMRACSGLRLYLEMQQVDKIDAAITTSMFLGSISFADMVEDFQVPLKNRQVPFFWVGSQRGLGSLLTLFRFKPSLQSMWLDVFEPVAEALLGLYDDRPGVSGIPAEFATVFDLSETSNCDDHPYLKLLRRLWRLLPVDPGNELALLLYMQFVEGMSSQFVVLLNSLDTRALMLVSYWLALICAKDCWWTRLRAKNDCWAIYEHLEQVGDKSLWKYMDFPAAACGYPYTDVAPAGQRMVDWLRLDSIQRPTLHPASNACESGMNATLASNVLEVD</sequence>
<dbReference type="RefSeq" id="XP_016252005.1">
    <property type="nucleotide sequence ID" value="XM_016390103.1"/>
</dbReference>
<dbReference type="GO" id="GO:0003677">
    <property type="term" value="F:DNA binding"/>
    <property type="evidence" value="ECO:0007669"/>
    <property type="project" value="UniProtKB-KW"/>
</dbReference>
<evidence type="ECO:0000256" key="3">
    <source>
        <dbReference type="ARBA" id="ARBA00023163"/>
    </source>
</evidence>
<dbReference type="AlphaFoldDB" id="A0A0D2D7S0"/>
<evidence type="ECO:0000256" key="2">
    <source>
        <dbReference type="ARBA" id="ARBA00023125"/>
    </source>
</evidence>
<feature type="domain" description="Zn(2)-C6 fungal-type" evidence="5">
    <location>
        <begin position="39"/>
        <end position="69"/>
    </location>
</feature>
<dbReference type="CDD" id="cd00067">
    <property type="entry name" value="GAL4"/>
    <property type="match status" value="1"/>
</dbReference>
<dbReference type="PROSITE" id="PS00463">
    <property type="entry name" value="ZN2_CY6_FUNGAL_1"/>
    <property type="match status" value="1"/>
</dbReference>
<dbReference type="Proteomes" id="UP000054466">
    <property type="component" value="Unassembled WGS sequence"/>
</dbReference>
<dbReference type="SMART" id="SM00066">
    <property type="entry name" value="GAL4"/>
    <property type="match status" value="1"/>
</dbReference>
<name>A0A0D2D7S0_9EURO</name>
<evidence type="ECO:0000256" key="1">
    <source>
        <dbReference type="ARBA" id="ARBA00023015"/>
    </source>
</evidence>
<dbReference type="PANTHER" id="PTHR47784">
    <property type="entry name" value="STEROL UPTAKE CONTROL PROTEIN 2"/>
    <property type="match status" value="1"/>
</dbReference>
<dbReference type="PANTHER" id="PTHR47784:SF9">
    <property type="entry name" value="ZN(II)2CYS6 TRANSCRIPTION FACTOR (EUROFUNG)"/>
    <property type="match status" value="1"/>
</dbReference>
<dbReference type="Pfam" id="PF00172">
    <property type="entry name" value="Zn_clus"/>
    <property type="match status" value="1"/>
</dbReference>
<dbReference type="Gene3D" id="4.10.240.10">
    <property type="entry name" value="Zn(2)-C6 fungal-type DNA-binding domain"/>
    <property type="match status" value="1"/>
</dbReference>
<evidence type="ECO:0000259" key="5">
    <source>
        <dbReference type="PROSITE" id="PS50048"/>
    </source>
</evidence>
<dbReference type="OrthoDB" id="416217at2759"/>
<accession>A0A0D2D7S0</accession>
<dbReference type="PROSITE" id="PS50048">
    <property type="entry name" value="ZN2_CY6_FUNGAL_2"/>
    <property type="match status" value="1"/>
</dbReference>
<evidence type="ECO:0000313" key="6">
    <source>
        <dbReference type="EMBL" id="KIW31789.1"/>
    </source>
</evidence>
<dbReference type="STRING" id="569365.A0A0D2D7S0"/>
<keyword evidence="4" id="KW-0539">Nucleus</keyword>
<dbReference type="HOGENOM" id="CLU_024934_9_3_1"/>
<dbReference type="EMBL" id="KN847041">
    <property type="protein sequence ID" value="KIW31789.1"/>
    <property type="molecule type" value="Genomic_DNA"/>
</dbReference>
<keyword evidence="7" id="KW-1185">Reference proteome</keyword>
<dbReference type="GO" id="GO:0001228">
    <property type="term" value="F:DNA-binding transcription activator activity, RNA polymerase II-specific"/>
    <property type="evidence" value="ECO:0007669"/>
    <property type="project" value="TreeGrafter"/>
</dbReference>
<dbReference type="InterPro" id="IPR036864">
    <property type="entry name" value="Zn2-C6_fun-type_DNA-bd_sf"/>
</dbReference>
<gene>
    <name evidence="6" type="ORF">PV07_03381</name>
</gene>
<keyword evidence="3" id="KW-0804">Transcription</keyword>
<evidence type="ECO:0000256" key="4">
    <source>
        <dbReference type="ARBA" id="ARBA00023242"/>
    </source>
</evidence>
<dbReference type="GO" id="GO:0008270">
    <property type="term" value="F:zinc ion binding"/>
    <property type="evidence" value="ECO:0007669"/>
    <property type="project" value="InterPro"/>
</dbReference>
<reference evidence="6 7" key="1">
    <citation type="submission" date="2015-01" db="EMBL/GenBank/DDBJ databases">
        <title>The Genome Sequence of Cladophialophora immunda CBS83496.</title>
        <authorList>
            <consortium name="The Broad Institute Genomics Platform"/>
            <person name="Cuomo C."/>
            <person name="de Hoog S."/>
            <person name="Gorbushina A."/>
            <person name="Stielow B."/>
            <person name="Teixiera M."/>
            <person name="Abouelleil A."/>
            <person name="Chapman S.B."/>
            <person name="Priest M."/>
            <person name="Young S.K."/>
            <person name="Wortman J."/>
            <person name="Nusbaum C."/>
            <person name="Birren B."/>
        </authorList>
    </citation>
    <scope>NUCLEOTIDE SEQUENCE [LARGE SCALE GENOMIC DNA]</scope>
    <source>
        <strain evidence="6 7">CBS 83496</strain>
    </source>
</reference>
<dbReference type="SUPFAM" id="SSF57701">
    <property type="entry name" value="Zn2/Cys6 DNA-binding domain"/>
    <property type="match status" value="1"/>
</dbReference>
<dbReference type="PRINTS" id="PR00755">
    <property type="entry name" value="AFLATOXINBRP"/>
</dbReference>
<dbReference type="VEuPathDB" id="FungiDB:PV07_03381"/>
<protein>
    <recommendedName>
        <fullName evidence="5">Zn(2)-C6 fungal-type domain-containing protein</fullName>
    </recommendedName>
</protein>